<dbReference type="InterPro" id="IPR020846">
    <property type="entry name" value="MFS_dom"/>
</dbReference>
<sequence>MADHLTSDVEKPGFAPGKGTHQYDENIEELVQTEVEVIELSEEEKSKVLRKIDWILVPQLTILYLLAFLDRSNIGNAKIAGMTEDLNLVGLDYNVALSIFFVSYSFFEIPSNIVLKIIRPNIWISLIMVVWGVIMTLMGIVQSYSGLLAARFFLGVAEAGLFPGATYLLTLWYRRYEVQKRMAWFYVGASLSGAFSGLLAYAIQKMDGIAGLGGWRWYGIFILEGILSAVVGFCIVFTLPNSPWTAKFLTKEQAQFVVSRLQVETGSGAGRVTNDDKIRLHHVIKALKEWKIWMGVICWWGNAITVYGFTYTVPTVITQLGYSNANAQLMTIPIYVAAMVATIVLAYISDRYQQRAWVIAGGFGFGSLGFLALLVVPHPRLPGLTYGMLFPAAMGIYAPLMPLLSWFANNLAPSSKRAVGMALLICFGNLGGGLVGSNIFLDRLKPHYYVGYGVCFAIMLAASATAIFLRTVYARINHKRDQLTEAEIRALYTEGELLDMGDKSPFFRYAL</sequence>
<dbReference type="FunFam" id="1.20.1250.20:FF:000013">
    <property type="entry name" value="MFS general substrate transporter"/>
    <property type="match status" value="1"/>
</dbReference>
<feature type="transmembrane region" description="Helical" evidence="7">
    <location>
        <begin position="447"/>
        <end position="469"/>
    </location>
</feature>
<evidence type="ECO:0000259" key="8">
    <source>
        <dbReference type="PROSITE" id="PS50850"/>
    </source>
</evidence>
<feature type="transmembrane region" description="Helical" evidence="7">
    <location>
        <begin position="89"/>
        <end position="109"/>
    </location>
</feature>
<evidence type="ECO:0000256" key="5">
    <source>
        <dbReference type="ARBA" id="ARBA00023136"/>
    </source>
</evidence>
<comment type="caution">
    <text evidence="9">The sequence shown here is derived from an EMBL/GenBank/DDBJ whole genome shotgun (WGS) entry which is preliminary data.</text>
</comment>
<dbReference type="Gene3D" id="1.20.1250.20">
    <property type="entry name" value="MFS general substrate transporter like domains"/>
    <property type="match status" value="2"/>
</dbReference>
<dbReference type="OrthoDB" id="2962993at2759"/>
<feature type="transmembrane region" description="Helical" evidence="7">
    <location>
        <begin position="183"/>
        <end position="203"/>
    </location>
</feature>
<name>A0A9P4IJ19_9PEZI</name>
<comment type="subcellular location">
    <subcellularLocation>
        <location evidence="1">Membrane</location>
        <topology evidence="1">Multi-pass membrane protein</topology>
    </subcellularLocation>
</comment>
<dbReference type="EMBL" id="ML978124">
    <property type="protein sequence ID" value="KAF2100193.1"/>
    <property type="molecule type" value="Genomic_DNA"/>
</dbReference>
<feature type="domain" description="Major facilitator superfamily (MFS) profile" evidence="8">
    <location>
        <begin position="56"/>
        <end position="480"/>
    </location>
</feature>
<feature type="transmembrane region" description="Helical" evidence="7">
    <location>
        <begin position="330"/>
        <end position="349"/>
    </location>
</feature>
<dbReference type="PANTHER" id="PTHR43791">
    <property type="entry name" value="PERMEASE-RELATED"/>
    <property type="match status" value="1"/>
</dbReference>
<proteinExistence type="predicted"/>
<dbReference type="FunFam" id="1.20.1250.20:FF:000034">
    <property type="entry name" value="MFS general substrate transporter"/>
    <property type="match status" value="1"/>
</dbReference>
<dbReference type="InterPro" id="IPR011701">
    <property type="entry name" value="MFS"/>
</dbReference>
<evidence type="ECO:0000256" key="2">
    <source>
        <dbReference type="ARBA" id="ARBA00022448"/>
    </source>
</evidence>
<feature type="transmembrane region" description="Helical" evidence="7">
    <location>
        <begin position="121"/>
        <end position="142"/>
    </location>
</feature>
<evidence type="ECO:0000256" key="1">
    <source>
        <dbReference type="ARBA" id="ARBA00004141"/>
    </source>
</evidence>
<dbReference type="AlphaFoldDB" id="A0A9P4IJ19"/>
<feature type="region of interest" description="Disordered" evidence="6">
    <location>
        <begin position="1"/>
        <end position="21"/>
    </location>
</feature>
<feature type="transmembrane region" description="Helical" evidence="7">
    <location>
        <begin position="388"/>
        <end position="407"/>
    </location>
</feature>
<keyword evidence="3 7" id="KW-0812">Transmembrane</keyword>
<dbReference type="PROSITE" id="PS50850">
    <property type="entry name" value="MFS"/>
    <property type="match status" value="1"/>
</dbReference>
<keyword evidence="4 7" id="KW-1133">Transmembrane helix</keyword>
<dbReference type="InterPro" id="IPR036259">
    <property type="entry name" value="MFS_trans_sf"/>
</dbReference>
<keyword evidence="5 7" id="KW-0472">Membrane</keyword>
<accession>A0A9P4IJ19</accession>
<evidence type="ECO:0000256" key="4">
    <source>
        <dbReference type="ARBA" id="ARBA00022989"/>
    </source>
</evidence>
<evidence type="ECO:0000256" key="6">
    <source>
        <dbReference type="SAM" id="MobiDB-lite"/>
    </source>
</evidence>
<dbReference type="SUPFAM" id="SSF103473">
    <property type="entry name" value="MFS general substrate transporter"/>
    <property type="match status" value="1"/>
</dbReference>
<evidence type="ECO:0000313" key="10">
    <source>
        <dbReference type="Proteomes" id="UP000799772"/>
    </source>
</evidence>
<keyword evidence="2" id="KW-0813">Transport</keyword>
<feature type="transmembrane region" description="Helical" evidence="7">
    <location>
        <begin position="292"/>
        <end position="310"/>
    </location>
</feature>
<dbReference type="Proteomes" id="UP000799772">
    <property type="component" value="Unassembled WGS sequence"/>
</dbReference>
<evidence type="ECO:0000313" key="9">
    <source>
        <dbReference type="EMBL" id="KAF2100193.1"/>
    </source>
</evidence>
<organism evidence="9 10">
    <name type="scientific">Rhizodiscina lignyota</name>
    <dbReference type="NCBI Taxonomy" id="1504668"/>
    <lineage>
        <taxon>Eukaryota</taxon>
        <taxon>Fungi</taxon>
        <taxon>Dikarya</taxon>
        <taxon>Ascomycota</taxon>
        <taxon>Pezizomycotina</taxon>
        <taxon>Dothideomycetes</taxon>
        <taxon>Pleosporomycetidae</taxon>
        <taxon>Aulographales</taxon>
        <taxon>Rhizodiscinaceae</taxon>
        <taxon>Rhizodiscina</taxon>
    </lineage>
</organism>
<keyword evidence="10" id="KW-1185">Reference proteome</keyword>
<dbReference type="GO" id="GO:0022857">
    <property type="term" value="F:transmembrane transporter activity"/>
    <property type="evidence" value="ECO:0007669"/>
    <property type="project" value="InterPro"/>
</dbReference>
<feature type="transmembrane region" description="Helical" evidence="7">
    <location>
        <begin position="148"/>
        <end position="171"/>
    </location>
</feature>
<dbReference type="PANTHER" id="PTHR43791:SF18">
    <property type="entry name" value="NICOTINIC ACID TRANSPORTER TNA1, PUTATIVE (AFU_ORTHOLOGUE AFUA_3G03820)-RELATED"/>
    <property type="match status" value="1"/>
</dbReference>
<evidence type="ECO:0000256" key="3">
    <source>
        <dbReference type="ARBA" id="ARBA00022692"/>
    </source>
</evidence>
<dbReference type="GO" id="GO:0016020">
    <property type="term" value="C:membrane"/>
    <property type="evidence" value="ECO:0007669"/>
    <property type="project" value="UniProtKB-SubCell"/>
</dbReference>
<feature type="transmembrane region" description="Helical" evidence="7">
    <location>
        <begin position="419"/>
        <end position="441"/>
    </location>
</feature>
<feature type="transmembrane region" description="Helical" evidence="7">
    <location>
        <begin position="215"/>
        <end position="239"/>
    </location>
</feature>
<evidence type="ECO:0000256" key="7">
    <source>
        <dbReference type="SAM" id="Phobius"/>
    </source>
</evidence>
<reference evidence="9" key="1">
    <citation type="journal article" date="2020" name="Stud. Mycol.">
        <title>101 Dothideomycetes genomes: a test case for predicting lifestyles and emergence of pathogens.</title>
        <authorList>
            <person name="Haridas S."/>
            <person name="Albert R."/>
            <person name="Binder M."/>
            <person name="Bloem J."/>
            <person name="Labutti K."/>
            <person name="Salamov A."/>
            <person name="Andreopoulos B."/>
            <person name="Baker S."/>
            <person name="Barry K."/>
            <person name="Bills G."/>
            <person name="Bluhm B."/>
            <person name="Cannon C."/>
            <person name="Castanera R."/>
            <person name="Culley D."/>
            <person name="Daum C."/>
            <person name="Ezra D."/>
            <person name="Gonzalez J."/>
            <person name="Henrissat B."/>
            <person name="Kuo A."/>
            <person name="Liang C."/>
            <person name="Lipzen A."/>
            <person name="Lutzoni F."/>
            <person name="Magnuson J."/>
            <person name="Mondo S."/>
            <person name="Nolan M."/>
            <person name="Ohm R."/>
            <person name="Pangilinan J."/>
            <person name="Park H.-J."/>
            <person name="Ramirez L."/>
            <person name="Alfaro M."/>
            <person name="Sun H."/>
            <person name="Tritt A."/>
            <person name="Yoshinaga Y."/>
            <person name="Zwiers L.-H."/>
            <person name="Turgeon B."/>
            <person name="Goodwin S."/>
            <person name="Spatafora J."/>
            <person name="Crous P."/>
            <person name="Grigoriev I."/>
        </authorList>
    </citation>
    <scope>NUCLEOTIDE SEQUENCE</scope>
    <source>
        <strain evidence="9">CBS 133067</strain>
    </source>
</reference>
<protein>
    <submittedName>
        <fullName evidence="9">MFS general substrate transporter</fullName>
    </submittedName>
</protein>
<feature type="compositionally biased region" description="Basic and acidic residues" evidence="6">
    <location>
        <begin position="1"/>
        <end position="11"/>
    </location>
</feature>
<gene>
    <name evidence="9" type="ORF">NA57DRAFT_36835</name>
</gene>
<dbReference type="Pfam" id="PF07690">
    <property type="entry name" value="MFS_1"/>
    <property type="match status" value="1"/>
</dbReference>
<feature type="transmembrane region" description="Helical" evidence="7">
    <location>
        <begin position="356"/>
        <end position="376"/>
    </location>
</feature>